<dbReference type="Gramene" id="ONK74251">
    <property type="protein sequence ID" value="ONK74251"/>
    <property type="gene ID" value="A4U43_C03F4340"/>
</dbReference>
<reference evidence="3" key="1">
    <citation type="journal article" date="2017" name="Nat. Commun.">
        <title>The asparagus genome sheds light on the origin and evolution of a young Y chromosome.</title>
        <authorList>
            <person name="Harkess A."/>
            <person name="Zhou J."/>
            <person name="Xu C."/>
            <person name="Bowers J.E."/>
            <person name="Van der Hulst R."/>
            <person name="Ayyampalayam S."/>
            <person name="Mercati F."/>
            <person name="Riccardi P."/>
            <person name="McKain M.R."/>
            <person name="Kakrana A."/>
            <person name="Tang H."/>
            <person name="Ray J."/>
            <person name="Groenendijk J."/>
            <person name="Arikit S."/>
            <person name="Mathioni S.M."/>
            <person name="Nakano M."/>
            <person name="Shan H."/>
            <person name="Telgmann-Rauber A."/>
            <person name="Kanno A."/>
            <person name="Yue Z."/>
            <person name="Chen H."/>
            <person name="Li W."/>
            <person name="Chen Y."/>
            <person name="Xu X."/>
            <person name="Zhang Y."/>
            <person name="Luo S."/>
            <person name="Chen H."/>
            <person name="Gao J."/>
            <person name="Mao Z."/>
            <person name="Pires J.C."/>
            <person name="Luo M."/>
            <person name="Kudrna D."/>
            <person name="Wing R.A."/>
            <person name="Meyers B.C."/>
            <person name="Yi K."/>
            <person name="Kong H."/>
            <person name="Lavrijsen P."/>
            <person name="Sunseri F."/>
            <person name="Falavigna A."/>
            <person name="Ye Y."/>
            <person name="Leebens-Mack J.H."/>
            <person name="Chen G."/>
        </authorList>
    </citation>
    <scope>NUCLEOTIDE SEQUENCE [LARGE SCALE GENOMIC DNA]</scope>
    <source>
        <strain evidence="3">cv. DH0086</strain>
    </source>
</reference>
<gene>
    <name evidence="2" type="ORF">A4U43_C03F4340</name>
</gene>
<organism evidence="2 3">
    <name type="scientific">Asparagus officinalis</name>
    <name type="common">Garden asparagus</name>
    <dbReference type="NCBI Taxonomy" id="4686"/>
    <lineage>
        <taxon>Eukaryota</taxon>
        <taxon>Viridiplantae</taxon>
        <taxon>Streptophyta</taxon>
        <taxon>Embryophyta</taxon>
        <taxon>Tracheophyta</taxon>
        <taxon>Spermatophyta</taxon>
        <taxon>Magnoliopsida</taxon>
        <taxon>Liliopsida</taxon>
        <taxon>Asparagales</taxon>
        <taxon>Asparagaceae</taxon>
        <taxon>Asparagoideae</taxon>
        <taxon>Asparagus</taxon>
    </lineage>
</organism>
<feature type="domain" description="FAR1" evidence="1">
    <location>
        <begin position="85"/>
        <end position="153"/>
    </location>
</feature>
<keyword evidence="3" id="KW-1185">Reference proteome</keyword>
<dbReference type="InterPro" id="IPR004330">
    <property type="entry name" value="FAR1_DNA_bnd_dom"/>
</dbReference>
<protein>
    <recommendedName>
        <fullName evidence="1">FAR1 domain-containing protein</fullName>
    </recommendedName>
</protein>
<name>A0A5P1FCA2_ASPOF</name>
<dbReference type="EMBL" id="CM007383">
    <property type="protein sequence ID" value="ONK74251.1"/>
    <property type="molecule type" value="Genomic_DNA"/>
</dbReference>
<dbReference type="PANTHER" id="PTHR46328:SF27">
    <property type="entry name" value="OS12G0287500 PROTEIN"/>
    <property type="match status" value="1"/>
</dbReference>
<sequence length="162" mass="18581">MEASRSEGDDLIVDYVECLMSLPTNARSVENENSVLQVSVPPEEPSRIPIGIPTQPKDLVQITTEDSKLEPFLGMEFESDEAAKTFYNDYARRLGFPFRVGRSRRSKGVDEVLIMKRFVCSKEGVYRKKPSEETSRKRERLSMREGCKAMMESWLPSSERLH</sequence>
<evidence type="ECO:0000259" key="1">
    <source>
        <dbReference type="Pfam" id="PF03101"/>
    </source>
</evidence>
<proteinExistence type="predicted"/>
<evidence type="ECO:0000313" key="2">
    <source>
        <dbReference type="EMBL" id="ONK74251.1"/>
    </source>
</evidence>
<dbReference type="PANTHER" id="PTHR46328">
    <property type="entry name" value="FAR-RED IMPAIRED RESPONSIVE (FAR1) FAMILY PROTEIN-RELATED"/>
    <property type="match status" value="1"/>
</dbReference>
<evidence type="ECO:0000313" key="3">
    <source>
        <dbReference type="Proteomes" id="UP000243459"/>
    </source>
</evidence>
<dbReference type="Proteomes" id="UP000243459">
    <property type="component" value="Chromosome 3"/>
</dbReference>
<dbReference type="Pfam" id="PF03101">
    <property type="entry name" value="FAR1"/>
    <property type="match status" value="1"/>
</dbReference>
<accession>A0A5P1FCA2</accession>
<dbReference type="AlphaFoldDB" id="A0A5P1FCA2"/>
<dbReference type="OMA" id="AMMESWL"/>